<dbReference type="InterPro" id="IPR051783">
    <property type="entry name" value="NAD(P)-dependent_oxidoreduct"/>
</dbReference>
<comment type="caution">
    <text evidence="2">The sequence shown here is derived from an EMBL/GenBank/DDBJ whole genome shotgun (WGS) entry which is preliminary data.</text>
</comment>
<protein>
    <submittedName>
        <fullName evidence="2">NAD-dependent epimerase/dehydratase family protein</fullName>
    </submittedName>
</protein>
<gene>
    <name evidence="2" type="ORF">QNI22_25990</name>
</gene>
<dbReference type="InterPro" id="IPR036291">
    <property type="entry name" value="NAD(P)-bd_dom_sf"/>
</dbReference>
<dbReference type="GO" id="GO:0005737">
    <property type="term" value="C:cytoplasm"/>
    <property type="evidence" value="ECO:0007669"/>
    <property type="project" value="TreeGrafter"/>
</dbReference>
<dbReference type="InterPro" id="IPR001509">
    <property type="entry name" value="Epimerase_deHydtase"/>
</dbReference>
<dbReference type="PANTHER" id="PTHR48079">
    <property type="entry name" value="PROTEIN YEEZ"/>
    <property type="match status" value="1"/>
</dbReference>
<dbReference type="RefSeq" id="WP_314515094.1">
    <property type="nucleotide sequence ID" value="NZ_JASJOU010000010.1"/>
</dbReference>
<name>A0AAE3R6J2_9BACT</name>
<dbReference type="AlphaFoldDB" id="A0AAE3R6J2"/>
<accession>A0AAE3R6J2</accession>
<feature type="domain" description="NAD-dependent epimerase/dehydratase" evidence="1">
    <location>
        <begin position="9"/>
        <end position="222"/>
    </location>
</feature>
<dbReference type="Proteomes" id="UP001232063">
    <property type="component" value="Unassembled WGS sequence"/>
</dbReference>
<evidence type="ECO:0000313" key="2">
    <source>
        <dbReference type="EMBL" id="MDJ1504140.1"/>
    </source>
</evidence>
<dbReference type="SUPFAM" id="SSF51735">
    <property type="entry name" value="NAD(P)-binding Rossmann-fold domains"/>
    <property type="match status" value="1"/>
</dbReference>
<dbReference type="PANTHER" id="PTHR48079:SF6">
    <property type="entry name" value="NAD(P)-BINDING DOMAIN-CONTAINING PROTEIN-RELATED"/>
    <property type="match status" value="1"/>
</dbReference>
<dbReference type="EMBL" id="JASJOU010000010">
    <property type="protein sequence ID" value="MDJ1504140.1"/>
    <property type="molecule type" value="Genomic_DNA"/>
</dbReference>
<dbReference type="GO" id="GO:0004029">
    <property type="term" value="F:aldehyde dehydrogenase (NAD+) activity"/>
    <property type="evidence" value="ECO:0007669"/>
    <property type="project" value="TreeGrafter"/>
</dbReference>
<reference evidence="2" key="1">
    <citation type="submission" date="2023-05" db="EMBL/GenBank/DDBJ databases">
        <authorList>
            <person name="Zhang X."/>
        </authorList>
    </citation>
    <scope>NUCLEOTIDE SEQUENCE</scope>
    <source>
        <strain evidence="2">BD1B2-1</strain>
    </source>
</reference>
<evidence type="ECO:0000259" key="1">
    <source>
        <dbReference type="Pfam" id="PF01370"/>
    </source>
</evidence>
<keyword evidence="3" id="KW-1185">Reference proteome</keyword>
<dbReference type="Pfam" id="PF01370">
    <property type="entry name" value="Epimerase"/>
    <property type="match status" value="1"/>
</dbReference>
<evidence type="ECO:0000313" key="3">
    <source>
        <dbReference type="Proteomes" id="UP001232063"/>
    </source>
</evidence>
<dbReference type="Gene3D" id="3.40.50.720">
    <property type="entry name" value="NAD(P)-binding Rossmann-like Domain"/>
    <property type="match status" value="1"/>
</dbReference>
<sequence length="334" mass="38370">MDFLFRSMVFITGCNGLLGSFIAREFLKKGYSVRALHRKQSDLSLVADIADQIDWVEGNIFDLSLLEKSIQHDDIVIHTAAIVSFSSHRKTEMFQTNVEGTTNIVNVCLEKDIKKFCFVSSVAALGRTKKQTVLDENTMWEESELNTNYAYTKYLAEVEVWRAFSEGLPAVIVNPSVVLGPGELEKSSTKLFRYVLNENKLYPQGFVNYVDVRDVAEAIFSLSTGKITGEKFILNAGTVTYRELLEKIAIEFNKKPPVWQVRSWMAELGWRAEWVRSLFSDKEPLLTRETARIAQTHYTYNNAKLKNELHFTYRELADTINWTCKTLIERMNEK</sequence>
<proteinExistence type="predicted"/>
<organism evidence="2 3">
    <name type="scientific">Xanthocytophaga agilis</name>
    <dbReference type="NCBI Taxonomy" id="3048010"/>
    <lineage>
        <taxon>Bacteria</taxon>
        <taxon>Pseudomonadati</taxon>
        <taxon>Bacteroidota</taxon>
        <taxon>Cytophagia</taxon>
        <taxon>Cytophagales</taxon>
        <taxon>Rhodocytophagaceae</taxon>
        <taxon>Xanthocytophaga</taxon>
    </lineage>
</organism>